<dbReference type="Gene3D" id="1.10.510.10">
    <property type="entry name" value="Transferase(Phosphotransferase) domain 1"/>
    <property type="match status" value="1"/>
</dbReference>
<name>A0A5J5BNJ1_9ASTE</name>
<keyword evidence="2" id="KW-0418">Kinase</keyword>
<comment type="subcellular location">
    <subcellularLocation>
        <location evidence="1">Membrane</location>
        <topology evidence="1">Single-pass type I membrane protein</topology>
    </subcellularLocation>
</comment>
<evidence type="ECO:0000256" key="7">
    <source>
        <dbReference type="ARBA" id="ARBA00023180"/>
    </source>
</evidence>
<keyword evidence="2" id="KW-0808">Transferase</keyword>
<evidence type="ECO:0000256" key="6">
    <source>
        <dbReference type="ARBA" id="ARBA00023136"/>
    </source>
</evidence>
<evidence type="ECO:0000313" key="8">
    <source>
        <dbReference type="EMBL" id="KAA8542731.1"/>
    </source>
</evidence>
<keyword evidence="5" id="KW-1133">Transmembrane helix</keyword>
<evidence type="ECO:0000256" key="1">
    <source>
        <dbReference type="ARBA" id="ARBA00004479"/>
    </source>
</evidence>
<proteinExistence type="predicted"/>
<dbReference type="InterPro" id="IPR045874">
    <property type="entry name" value="LRK10/LRL21-25-like"/>
</dbReference>
<dbReference type="Proteomes" id="UP000325577">
    <property type="component" value="Linkage Group LG12"/>
</dbReference>
<organism evidence="8 9">
    <name type="scientific">Nyssa sinensis</name>
    <dbReference type="NCBI Taxonomy" id="561372"/>
    <lineage>
        <taxon>Eukaryota</taxon>
        <taxon>Viridiplantae</taxon>
        <taxon>Streptophyta</taxon>
        <taxon>Embryophyta</taxon>
        <taxon>Tracheophyta</taxon>
        <taxon>Spermatophyta</taxon>
        <taxon>Magnoliopsida</taxon>
        <taxon>eudicotyledons</taxon>
        <taxon>Gunneridae</taxon>
        <taxon>Pentapetalae</taxon>
        <taxon>asterids</taxon>
        <taxon>Cornales</taxon>
        <taxon>Nyssaceae</taxon>
        <taxon>Nyssa</taxon>
    </lineage>
</organism>
<keyword evidence="4" id="KW-0732">Signal</keyword>
<evidence type="ECO:0008006" key="10">
    <source>
        <dbReference type="Google" id="ProtNLM"/>
    </source>
</evidence>
<evidence type="ECO:0000256" key="3">
    <source>
        <dbReference type="ARBA" id="ARBA00022692"/>
    </source>
</evidence>
<keyword evidence="7" id="KW-0325">Glycoprotein</keyword>
<sequence>MEGARGTIGYIALEVISRNYGGVSHKSDVYSYEMMMLEIVGGRKNVDVDVDVDVGVGHTSEIYFPHWVYKHLELGEDFGLLDDMTNEENDIAMKMILVGHRLKNLVHQVAL</sequence>
<keyword evidence="2" id="KW-0723">Serine/threonine-protein kinase</keyword>
<dbReference type="AlphaFoldDB" id="A0A5J5BNJ1"/>
<dbReference type="PANTHER" id="PTHR27009">
    <property type="entry name" value="RUST RESISTANCE KINASE LR10-RELATED"/>
    <property type="match status" value="1"/>
</dbReference>
<evidence type="ECO:0000256" key="5">
    <source>
        <dbReference type="ARBA" id="ARBA00022989"/>
    </source>
</evidence>
<dbReference type="GO" id="GO:0016020">
    <property type="term" value="C:membrane"/>
    <property type="evidence" value="ECO:0007669"/>
    <property type="project" value="UniProtKB-SubCell"/>
</dbReference>
<accession>A0A5J5BNJ1</accession>
<dbReference type="OrthoDB" id="4062651at2759"/>
<evidence type="ECO:0000256" key="4">
    <source>
        <dbReference type="ARBA" id="ARBA00022729"/>
    </source>
</evidence>
<protein>
    <recommendedName>
        <fullName evidence="10">Protein kinase domain-containing protein</fullName>
    </recommendedName>
</protein>
<dbReference type="InterPro" id="IPR011009">
    <property type="entry name" value="Kinase-like_dom_sf"/>
</dbReference>
<reference evidence="8 9" key="1">
    <citation type="submission" date="2019-09" db="EMBL/GenBank/DDBJ databases">
        <title>A chromosome-level genome assembly of the Chinese tupelo Nyssa sinensis.</title>
        <authorList>
            <person name="Yang X."/>
            <person name="Kang M."/>
            <person name="Yang Y."/>
            <person name="Xiong H."/>
            <person name="Wang M."/>
            <person name="Zhang Z."/>
            <person name="Wang Z."/>
            <person name="Wu H."/>
            <person name="Ma T."/>
            <person name="Liu J."/>
            <person name="Xi Z."/>
        </authorList>
    </citation>
    <scope>NUCLEOTIDE SEQUENCE [LARGE SCALE GENOMIC DNA]</scope>
    <source>
        <strain evidence="8">J267</strain>
        <tissue evidence="8">Leaf</tissue>
    </source>
</reference>
<dbReference type="GO" id="GO:0004674">
    <property type="term" value="F:protein serine/threonine kinase activity"/>
    <property type="evidence" value="ECO:0007669"/>
    <property type="project" value="UniProtKB-KW"/>
</dbReference>
<dbReference type="EMBL" id="CM018035">
    <property type="protein sequence ID" value="KAA8542731.1"/>
    <property type="molecule type" value="Genomic_DNA"/>
</dbReference>
<keyword evidence="9" id="KW-1185">Reference proteome</keyword>
<dbReference type="SUPFAM" id="SSF56112">
    <property type="entry name" value="Protein kinase-like (PK-like)"/>
    <property type="match status" value="1"/>
</dbReference>
<evidence type="ECO:0000313" key="9">
    <source>
        <dbReference type="Proteomes" id="UP000325577"/>
    </source>
</evidence>
<gene>
    <name evidence="8" type="ORF">F0562_023883</name>
</gene>
<keyword evidence="6" id="KW-0472">Membrane</keyword>
<keyword evidence="3" id="KW-0812">Transmembrane</keyword>
<evidence type="ECO:0000256" key="2">
    <source>
        <dbReference type="ARBA" id="ARBA00022527"/>
    </source>
</evidence>